<gene>
    <name evidence="2" type="primary">CSE_1</name>
    <name evidence="2" type="ORF">A4A49_05565</name>
</gene>
<dbReference type="PANTHER" id="PTHR11614">
    <property type="entry name" value="PHOSPHOLIPASE-RELATED"/>
    <property type="match status" value="1"/>
</dbReference>
<dbReference type="Proteomes" id="UP000187609">
    <property type="component" value="Unassembled WGS sequence"/>
</dbReference>
<dbReference type="SUPFAM" id="SSF53474">
    <property type="entry name" value="alpha/beta-Hydrolases"/>
    <property type="match status" value="1"/>
</dbReference>
<dbReference type="AlphaFoldDB" id="A0A1J6J5F3"/>
<feature type="domain" description="Serine aminopeptidase S33" evidence="1">
    <location>
        <begin position="55"/>
        <end position="295"/>
    </location>
</feature>
<dbReference type="PRINTS" id="PR00111">
    <property type="entry name" value="ABHYDROLASE"/>
</dbReference>
<dbReference type="SMR" id="A0A1J6J5F3"/>
<protein>
    <submittedName>
        <fullName evidence="2">Caffeoylshikimate esterase</fullName>
    </submittedName>
</protein>
<reference evidence="2" key="1">
    <citation type="submission" date="2016-11" db="EMBL/GenBank/DDBJ databases">
        <title>The genome of Nicotiana attenuata.</title>
        <authorList>
            <person name="Xu S."/>
            <person name="Brockmoeller T."/>
            <person name="Gaquerel E."/>
            <person name="Navarro A."/>
            <person name="Kuhl H."/>
            <person name="Gase K."/>
            <person name="Ling Z."/>
            <person name="Zhou W."/>
            <person name="Kreitzer C."/>
            <person name="Stanke M."/>
            <person name="Tang H."/>
            <person name="Lyons E."/>
            <person name="Pandey P."/>
            <person name="Pandey S.P."/>
            <person name="Timmermann B."/>
            <person name="Baldwin I.T."/>
        </authorList>
    </citation>
    <scope>NUCLEOTIDE SEQUENCE [LARGE SCALE GENOMIC DNA]</scope>
    <source>
        <strain evidence="2">UT</strain>
    </source>
</reference>
<dbReference type="EMBL" id="MJEQ01037184">
    <property type="protein sequence ID" value="OIT06123.1"/>
    <property type="molecule type" value="Genomic_DNA"/>
</dbReference>
<comment type="caution">
    <text evidence="2">The sequence shown here is derived from an EMBL/GenBank/DDBJ whole genome shotgun (WGS) entry which is preliminary data.</text>
</comment>
<proteinExistence type="predicted"/>
<dbReference type="GO" id="GO:0016787">
    <property type="term" value="F:hydrolase activity"/>
    <property type="evidence" value="ECO:0007669"/>
    <property type="project" value="UniProtKB-ARBA"/>
</dbReference>
<dbReference type="Pfam" id="PF12146">
    <property type="entry name" value="Hydrolase_4"/>
    <property type="match status" value="1"/>
</dbReference>
<evidence type="ECO:0000259" key="1">
    <source>
        <dbReference type="Pfam" id="PF12146"/>
    </source>
</evidence>
<keyword evidence="3" id="KW-1185">Reference proteome</keyword>
<evidence type="ECO:0000313" key="3">
    <source>
        <dbReference type="Proteomes" id="UP000187609"/>
    </source>
</evidence>
<dbReference type="GeneID" id="109219014"/>
<dbReference type="InterPro" id="IPR022742">
    <property type="entry name" value="Hydrolase_4"/>
</dbReference>
<evidence type="ECO:0000313" key="2">
    <source>
        <dbReference type="EMBL" id="OIT06123.1"/>
    </source>
</evidence>
<dbReference type="Gene3D" id="3.40.50.1820">
    <property type="entry name" value="alpha/beta hydrolase"/>
    <property type="match status" value="1"/>
</dbReference>
<dbReference type="OMA" id="RSYKEEW"/>
<dbReference type="OrthoDB" id="2498029at2759"/>
<dbReference type="KEGG" id="nau:109219014"/>
<dbReference type="InterPro" id="IPR000073">
    <property type="entry name" value="AB_hydrolase_1"/>
</dbReference>
<accession>A0A1J6J5F3</accession>
<dbReference type="InterPro" id="IPR029058">
    <property type="entry name" value="AB_hydrolase_fold"/>
</dbReference>
<organism evidence="2 3">
    <name type="scientific">Nicotiana attenuata</name>
    <name type="common">Coyote tobacco</name>
    <dbReference type="NCBI Taxonomy" id="49451"/>
    <lineage>
        <taxon>Eukaryota</taxon>
        <taxon>Viridiplantae</taxon>
        <taxon>Streptophyta</taxon>
        <taxon>Embryophyta</taxon>
        <taxon>Tracheophyta</taxon>
        <taxon>Spermatophyta</taxon>
        <taxon>Magnoliopsida</taxon>
        <taxon>eudicotyledons</taxon>
        <taxon>Gunneridae</taxon>
        <taxon>Pentapetalae</taxon>
        <taxon>asterids</taxon>
        <taxon>lamiids</taxon>
        <taxon>Solanales</taxon>
        <taxon>Solanaceae</taxon>
        <taxon>Nicotianoideae</taxon>
        <taxon>Nicotianeae</taxon>
        <taxon>Nicotiana</taxon>
    </lineage>
</organism>
<dbReference type="STRING" id="49451.A0A1J6J5F3"/>
<dbReference type="Gramene" id="OIT06123">
    <property type="protein sequence ID" value="OIT06123"/>
    <property type="gene ID" value="A4A49_05565"/>
</dbReference>
<sequence>MSHPIFQANENSPYGDLTREEFYKQQKIMHKESFMLNKQNMKIFTQSWQSESIQSRGLVGMIHGYTSESSWLFELNAVAMAKAGFFVCALDLQGHGYSEGSPGYIPSIQPLVEDCIQYFDSARANHPKLPAFLYGESLGGAIATLICLRQKTVWKGLVLSGPMCGVSKKYKPVWPLEKLLPLAAFVAPSWRIVITKPPGSKSYKEGWKRKIVSKSPNCVASQKPPAATALELLKVCKYIQRNSHELEVPLLILQGGDDKVCDPEAATLVYESAGSKDKTMKIFPGMWHQLIGEPNESVELVFNTMLSWLDVRADLAKI</sequence>
<dbReference type="InterPro" id="IPR051044">
    <property type="entry name" value="MAG_DAG_Lipase"/>
</dbReference>
<name>A0A1J6J5F3_NICAT</name>